<evidence type="ECO:0000256" key="6">
    <source>
        <dbReference type="ARBA" id="ARBA00023180"/>
    </source>
</evidence>
<gene>
    <name evidence="10" type="ORF">GP486_003763</name>
</gene>
<keyword evidence="5" id="KW-0472">Membrane</keyword>
<dbReference type="AlphaFoldDB" id="A0A9P8LCN2"/>
<organism evidence="10 11">
    <name type="scientific">Trichoglossum hirsutum</name>
    <dbReference type="NCBI Taxonomy" id="265104"/>
    <lineage>
        <taxon>Eukaryota</taxon>
        <taxon>Fungi</taxon>
        <taxon>Dikarya</taxon>
        <taxon>Ascomycota</taxon>
        <taxon>Pezizomycotina</taxon>
        <taxon>Geoglossomycetes</taxon>
        <taxon>Geoglossales</taxon>
        <taxon>Geoglossaceae</taxon>
        <taxon>Trichoglossum</taxon>
    </lineage>
</organism>
<dbReference type="EMBL" id="JAGHQM010000535">
    <property type="protein sequence ID" value="KAH0559727.1"/>
    <property type="molecule type" value="Genomic_DNA"/>
</dbReference>
<keyword evidence="11" id="KW-1185">Reference proteome</keyword>
<evidence type="ECO:0000256" key="3">
    <source>
        <dbReference type="ARBA" id="ARBA00022622"/>
    </source>
</evidence>
<comment type="subcellular location">
    <subcellularLocation>
        <location evidence="1">Cell membrane</location>
        <topology evidence="1">Lipid-anchor</topology>
        <topology evidence="1">GPI-anchor</topology>
    </subcellularLocation>
</comment>
<evidence type="ECO:0000256" key="5">
    <source>
        <dbReference type="ARBA" id="ARBA00023136"/>
    </source>
</evidence>
<name>A0A9P8LCN2_9PEZI</name>
<dbReference type="InterPro" id="IPR046530">
    <property type="entry name" value="BIM1-like_dom"/>
</dbReference>
<dbReference type="InterPro" id="IPR046936">
    <property type="entry name" value="BIM1-like"/>
</dbReference>
<protein>
    <recommendedName>
        <fullName evidence="9">Copper acquisition factor BIM1-like domain-containing protein</fullName>
    </recommendedName>
</protein>
<evidence type="ECO:0000313" key="11">
    <source>
        <dbReference type="Proteomes" id="UP000750711"/>
    </source>
</evidence>
<dbReference type="GO" id="GO:0098552">
    <property type="term" value="C:side of membrane"/>
    <property type="evidence" value="ECO:0007669"/>
    <property type="project" value="UniProtKB-KW"/>
</dbReference>
<reference evidence="10" key="1">
    <citation type="submission" date="2021-03" db="EMBL/GenBank/DDBJ databases">
        <title>Comparative genomics and phylogenomic investigation of the class Geoglossomycetes provide insights into ecological specialization and systematics.</title>
        <authorList>
            <person name="Melie T."/>
            <person name="Pirro S."/>
            <person name="Miller A.N."/>
            <person name="Quandt A."/>
        </authorList>
    </citation>
    <scope>NUCLEOTIDE SEQUENCE</scope>
    <source>
        <strain evidence="10">CAQ_001_2017</strain>
    </source>
</reference>
<dbReference type="PANTHER" id="PTHR34992">
    <property type="entry name" value="HYPHAL ANASTAMOSIS-7 PROTEIN"/>
    <property type="match status" value="1"/>
</dbReference>
<feature type="signal peptide" evidence="8">
    <location>
        <begin position="1"/>
        <end position="17"/>
    </location>
</feature>
<dbReference type="PANTHER" id="PTHR34992:SF2">
    <property type="entry name" value="COPPER ACQUISITION FACTOR BIM1-LIKE DOMAIN-CONTAINING PROTEIN"/>
    <property type="match status" value="1"/>
</dbReference>
<keyword evidence="4 8" id="KW-0732">Signal</keyword>
<comment type="caution">
    <text evidence="10">The sequence shown here is derived from an EMBL/GenBank/DDBJ whole genome shotgun (WGS) entry which is preliminary data.</text>
</comment>
<evidence type="ECO:0000313" key="10">
    <source>
        <dbReference type="EMBL" id="KAH0559727.1"/>
    </source>
</evidence>
<keyword evidence="6" id="KW-0325">Glycoprotein</keyword>
<feature type="chain" id="PRO_5040218966" description="Copper acquisition factor BIM1-like domain-containing protein" evidence="8">
    <location>
        <begin position="18"/>
        <end position="210"/>
    </location>
</feature>
<dbReference type="Proteomes" id="UP000750711">
    <property type="component" value="Unassembled WGS sequence"/>
</dbReference>
<evidence type="ECO:0000256" key="2">
    <source>
        <dbReference type="ARBA" id="ARBA00022475"/>
    </source>
</evidence>
<dbReference type="Pfam" id="PF20238">
    <property type="entry name" value="BIM1-like_dom"/>
    <property type="match status" value="1"/>
</dbReference>
<dbReference type="GO" id="GO:0005886">
    <property type="term" value="C:plasma membrane"/>
    <property type="evidence" value="ECO:0007669"/>
    <property type="project" value="UniProtKB-SubCell"/>
</dbReference>
<evidence type="ECO:0000256" key="1">
    <source>
        <dbReference type="ARBA" id="ARBA00004609"/>
    </source>
</evidence>
<keyword evidence="3" id="KW-0336">GPI-anchor</keyword>
<accession>A0A9P8LCN2</accession>
<keyword evidence="7" id="KW-0449">Lipoprotein</keyword>
<evidence type="ECO:0000256" key="7">
    <source>
        <dbReference type="ARBA" id="ARBA00023288"/>
    </source>
</evidence>
<dbReference type="CDD" id="cd21176">
    <property type="entry name" value="LPMO_auxiliary-like"/>
    <property type="match status" value="1"/>
</dbReference>
<sequence>MLQVLTFVALLLQLTSAHFSIIYPYWRGDSFATQWERPCGGVNQSQSDGNRTLWPIDGGAIVVKGSHPWEITYVNIGFGDSNTTNFNISLVPPFNLTGNGTYCFTKVNLPSSLGIKEGQNASLQVIQVGDLGSSLYNCADITFSKNATLPSGLCTNSTGVGGHALEASSTCPANASSTKSSSATSIGPENLYPYIAVFVAGVLVLAANSL</sequence>
<evidence type="ECO:0000256" key="8">
    <source>
        <dbReference type="SAM" id="SignalP"/>
    </source>
</evidence>
<evidence type="ECO:0000256" key="4">
    <source>
        <dbReference type="ARBA" id="ARBA00022729"/>
    </source>
</evidence>
<evidence type="ECO:0000259" key="9">
    <source>
        <dbReference type="Pfam" id="PF20238"/>
    </source>
</evidence>
<feature type="domain" description="Copper acquisition factor BIM1-like" evidence="9">
    <location>
        <begin position="16"/>
        <end position="159"/>
    </location>
</feature>
<proteinExistence type="predicted"/>
<keyword evidence="2" id="KW-1003">Cell membrane</keyword>